<dbReference type="PRINTS" id="PR00130">
    <property type="entry name" value="DNASEI"/>
</dbReference>
<dbReference type="GO" id="GO:0042588">
    <property type="term" value="C:zymogen granule"/>
    <property type="evidence" value="ECO:0007669"/>
    <property type="project" value="UniProtKB-SubCell"/>
</dbReference>
<dbReference type="Gene3D" id="3.60.10.10">
    <property type="entry name" value="Endonuclease/exonuclease/phosphatase"/>
    <property type="match status" value="1"/>
</dbReference>
<keyword evidence="12" id="KW-0378">Hydrolase</keyword>
<comment type="catalytic activity">
    <reaction evidence="1">
        <text>Endonucleolytic cleavage to 5'-phosphodinucleotide and 5'-phosphooligonucleotide end-products.</text>
        <dbReference type="EC" id="3.1.21.1"/>
    </reaction>
</comment>
<evidence type="ECO:0000256" key="18">
    <source>
        <dbReference type="ARBA" id="ARBA00032340"/>
    </source>
</evidence>
<sequence length="290" mass="30946">MAASKLLLPLLAAALLLHGAAALRISAFNIRTFGDSKMSNQTIADFIVSILSEYDLTVVQEVRDTDLSAVRKLVAQLNSASPYPYTFLDSIPLGRNSYKEQYVYIYRSDILSVLGSYYYDDGCEPCGTDVFSREPFIVKFSSLTTQLAEFVAVPLHAEPSSAPAEIDALADVYTDVINKLATDVSGTGEPSTPPGAARWAGTRLRGCGTSQQPSSGGCIPWETSHTHPSRCHPAVSGQGGGMQLPGGPSVLGAFPTHSADSQVGLAALRDFGQPLLPRNGHAARTWLRPC</sequence>
<dbReference type="GO" id="GO:0006915">
    <property type="term" value="P:apoptotic process"/>
    <property type="evidence" value="ECO:0007669"/>
    <property type="project" value="UniProtKB-KW"/>
</dbReference>
<keyword evidence="11" id="KW-0255">Endonuclease</keyword>
<evidence type="ECO:0000256" key="6">
    <source>
        <dbReference type="ARBA" id="ARBA00012651"/>
    </source>
</evidence>
<evidence type="ECO:0000256" key="15">
    <source>
        <dbReference type="ARBA" id="ARBA00023203"/>
    </source>
</evidence>
<comment type="subcellular location">
    <subcellularLocation>
        <location evidence="3">Nucleus envelope</location>
    </subcellularLocation>
    <subcellularLocation>
        <location evidence="4">Secreted</location>
    </subcellularLocation>
    <subcellularLocation>
        <location evidence="17">Zymogen granule</location>
    </subcellularLocation>
</comment>
<name>A0A8C3D059_CAIMO</name>
<evidence type="ECO:0000256" key="3">
    <source>
        <dbReference type="ARBA" id="ARBA00004259"/>
    </source>
</evidence>
<comment type="similarity">
    <text evidence="5">Belongs to the DNase I family.</text>
</comment>
<evidence type="ECO:0000256" key="7">
    <source>
        <dbReference type="ARBA" id="ARBA00014366"/>
    </source>
</evidence>
<evidence type="ECO:0000256" key="5">
    <source>
        <dbReference type="ARBA" id="ARBA00007359"/>
    </source>
</evidence>
<dbReference type="GO" id="GO:0005576">
    <property type="term" value="C:extracellular region"/>
    <property type="evidence" value="ECO:0007669"/>
    <property type="project" value="UniProtKB-SubCell"/>
</dbReference>
<keyword evidence="19" id="KW-0732">Signal</keyword>
<dbReference type="GO" id="GO:0003779">
    <property type="term" value="F:actin binding"/>
    <property type="evidence" value="ECO:0007669"/>
    <property type="project" value="UniProtKB-KW"/>
</dbReference>
<keyword evidence="16" id="KW-0968">Cytoplasmic vesicle</keyword>
<dbReference type="InterPro" id="IPR005135">
    <property type="entry name" value="Endo/exonuclease/phosphatase"/>
</dbReference>
<keyword evidence="9" id="KW-0053">Apoptosis</keyword>
<reference evidence="21" key="3">
    <citation type="submission" date="2025-09" db="UniProtKB">
        <authorList>
            <consortium name="Ensembl"/>
        </authorList>
    </citation>
    <scope>IDENTIFICATION</scope>
</reference>
<protein>
    <recommendedName>
        <fullName evidence="7">Deoxyribonuclease-1</fullName>
        <ecNumber evidence="6">3.1.21.1</ecNumber>
    </recommendedName>
    <alternativeName>
        <fullName evidence="18">Deoxyribonuclease I</fullName>
    </alternativeName>
</protein>
<reference evidence="21" key="1">
    <citation type="submission" date="2018-09" db="EMBL/GenBank/DDBJ databases">
        <title>Common duck and Muscovy duck high density SNP chip.</title>
        <authorList>
            <person name="Vignal A."/>
            <person name="Thebault N."/>
            <person name="Warren W.C."/>
        </authorList>
    </citation>
    <scope>NUCLEOTIDE SEQUENCE [LARGE SCALE GENOMIC DNA]</scope>
</reference>
<evidence type="ECO:0000259" key="20">
    <source>
        <dbReference type="Pfam" id="PF03372"/>
    </source>
</evidence>
<dbReference type="SMART" id="SM00476">
    <property type="entry name" value="DNaseIc"/>
    <property type="match status" value="1"/>
</dbReference>
<keyword evidence="13" id="KW-0106">Calcium</keyword>
<evidence type="ECO:0000256" key="9">
    <source>
        <dbReference type="ARBA" id="ARBA00022703"/>
    </source>
</evidence>
<keyword evidence="22" id="KW-1185">Reference proteome</keyword>
<evidence type="ECO:0000256" key="17">
    <source>
        <dbReference type="ARBA" id="ARBA00024324"/>
    </source>
</evidence>
<evidence type="ECO:0000256" key="19">
    <source>
        <dbReference type="SAM" id="SignalP"/>
    </source>
</evidence>
<dbReference type="EC" id="3.1.21.1" evidence="6"/>
<feature type="chain" id="PRO_5034228576" description="Deoxyribonuclease-1" evidence="19">
    <location>
        <begin position="23"/>
        <end position="290"/>
    </location>
</feature>
<evidence type="ECO:0000256" key="16">
    <source>
        <dbReference type="ARBA" id="ARBA00023329"/>
    </source>
</evidence>
<keyword evidence="10" id="KW-0540">Nuclease</keyword>
<dbReference type="Proteomes" id="UP000694556">
    <property type="component" value="Chromosome 15"/>
</dbReference>
<dbReference type="AlphaFoldDB" id="A0A8C3D059"/>
<evidence type="ECO:0000256" key="8">
    <source>
        <dbReference type="ARBA" id="ARBA00022525"/>
    </source>
</evidence>
<dbReference type="GO" id="GO:0003677">
    <property type="term" value="F:DNA binding"/>
    <property type="evidence" value="ECO:0007669"/>
    <property type="project" value="TreeGrafter"/>
</dbReference>
<evidence type="ECO:0000256" key="2">
    <source>
        <dbReference type="ARBA" id="ARBA00001913"/>
    </source>
</evidence>
<reference evidence="21" key="2">
    <citation type="submission" date="2025-08" db="UniProtKB">
        <authorList>
            <consortium name="Ensembl"/>
        </authorList>
    </citation>
    <scope>IDENTIFICATION</scope>
</reference>
<dbReference type="InterPro" id="IPR016202">
    <property type="entry name" value="DNase_I"/>
</dbReference>
<dbReference type="PANTHER" id="PTHR11371">
    <property type="entry name" value="DEOXYRIBONUCLEASE"/>
    <property type="match status" value="1"/>
</dbReference>
<dbReference type="GO" id="GO:0005635">
    <property type="term" value="C:nuclear envelope"/>
    <property type="evidence" value="ECO:0007669"/>
    <property type="project" value="UniProtKB-SubCell"/>
</dbReference>
<dbReference type="Pfam" id="PF03372">
    <property type="entry name" value="Exo_endo_phos"/>
    <property type="match status" value="1"/>
</dbReference>
<evidence type="ECO:0000256" key="10">
    <source>
        <dbReference type="ARBA" id="ARBA00022722"/>
    </source>
</evidence>
<feature type="domain" description="Endonuclease/exonuclease/phosphatase" evidence="20">
    <location>
        <begin position="28"/>
        <end position="179"/>
    </location>
</feature>
<dbReference type="Ensembl" id="ENSCMMT00000029383.1">
    <property type="protein sequence ID" value="ENSCMMP00000026911.1"/>
    <property type="gene ID" value="ENSCMMG00000016519.1"/>
</dbReference>
<dbReference type="SUPFAM" id="SSF56219">
    <property type="entry name" value="DNase I-like"/>
    <property type="match status" value="1"/>
</dbReference>
<dbReference type="GO" id="GO:0006308">
    <property type="term" value="P:DNA catabolic process"/>
    <property type="evidence" value="ECO:0007669"/>
    <property type="project" value="InterPro"/>
</dbReference>
<organism evidence="21 22">
    <name type="scientific">Cairina moschata</name>
    <name type="common">Muscovy duck</name>
    <dbReference type="NCBI Taxonomy" id="8855"/>
    <lineage>
        <taxon>Eukaryota</taxon>
        <taxon>Metazoa</taxon>
        <taxon>Chordata</taxon>
        <taxon>Craniata</taxon>
        <taxon>Vertebrata</taxon>
        <taxon>Euteleostomi</taxon>
        <taxon>Archelosauria</taxon>
        <taxon>Archosauria</taxon>
        <taxon>Dinosauria</taxon>
        <taxon>Saurischia</taxon>
        <taxon>Theropoda</taxon>
        <taxon>Coelurosauria</taxon>
        <taxon>Aves</taxon>
        <taxon>Neognathae</taxon>
        <taxon>Galloanserae</taxon>
        <taxon>Anseriformes</taxon>
        <taxon>Anatidae</taxon>
        <taxon>Anatinae</taxon>
        <taxon>Cairina</taxon>
    </lineage>
</organism>
<evidence type="ECO:0000256" key="1">
    <source>
        <dbReference type="ARBA" id="ARBA00000688"/>
    </source>
</evidence>
<keyword evidence="8" id="KW-0964">Secreted</keyword>
<comment type="cofactor">
    <cofactor evidence="2">
        <name>Ca(2+)</name>
        <dbReference type="ChEBI" id="CHEBI:29108"/>
    </cofactor>
</comment>
<evidence type="ECO:0000313" key="21">
    <source>
        <dbReference type="Ensembl" id="ENSCMMP00000026911.1"/>
    </source>
</evidence>
<keyword evidence="14" id="KW-0325">Glycoprotein</keyword>
<evidence type="ECO:0000313" key="22">
    <source>
        <dbReference type="Proteomes" id="UP000694556"/>
    </source>
</evidence>
<evidence type="ECO:0000256" key="4">
    <source>
        <dbReference type="ARBA" id="ARBA00004613"/>
    </source>
</evidence>
<evidence type="ECO:0000256" key="13">
    <source>
        <dbReference type="ARBA" id="ARBA00022837"/>
    </source>
</evidence>
<dbReference type="PANTHER" id="PTHR11371:SF27">
    <property type="entry name" value="DEOXYRIBONUCLEASE-1"/>
    <property type="match status" value="1"/>
</dbReference>
<proteinExistence type="inferred from homology"/>
<keyword evidence="15" id="KW-0009">Actin-binding</keyword>
<evidence type="ECO:0000256" key="14">
    <source>
        <dbReference type="ARBA" id="ARBA00023180"/>
    </source>
</evidence>
<feature type="signal peptide" evidence="19">
    <location>
        <begin position="1"/>
        <end position="22"/>
    </location>
</feature>
<evidence type="ECO:0000256" key="12">
    <source>
        <dbReference type="ARBA" id="ARBA00022801"/>
    </source>
</evidence>
<accession>A0A8C3D059</accession>
<evidence type="ECO:0000256" key="11">
    <source>
        <dbReference type="ARBA" id="ARBA00022759"/>
    </source>
</evidence>
<dbReference type="InterPro" id="IPR036691">
    <property type="entry name" value="Endo/exonu/phosph_ase_sf"/>
</dbReference>
<dbReference type="GO" id="GO:0004530">
    <property type="term" value="F:deoxyribonuclease I activity"/>
    <property type="evidence" value="ECO:0007669"/>
    <property type="project" value="UniProtKB-EC"/>
</dbReference>